<evidence type="ECO:0000313" key="5">
    <source>
        <dbReference type="Proteomes" id="UP000277896"/>
    </source>
</evidence>
<dbReference type="AlphaFoldDB" id="A0AAD0TXY2"/>
<sequence length="311" mass="33497">MRKTIRVGVILLVLGLILTMFGIANNGIQSVYWDQGFHVVHHKTKHYHVSQIKDITIATANNVIIKQGTTTNVTVTAARTLPTITTDNGHVIVTSTSHNTKTVGFMFDNVGQFADTTTITVPKGTTVNRITAKTSQSGNITLQNITANHLQNLSTDSNVSLTDVKINRSLTLTGDNLRLTRTSAPSLQIDGDPDVNITDSRFTTNASKIVTDEGDIHLNNNRFKALKITTSDGDITLNNNHITENLAATTSDGDIHSTVSRTTGVRASTGDGDLHIFDHTQSDGSGYQVNQAAAVQYRLTTADGDITVTSN</sequence>
<accession>A0AAD0TXY2</accession>
<evidence type="ECO:0000313" key="4">
    <source>
        <dbReference type="Proteomes" id="UP000236162"/>
    </source>
</evidence>
<dbReference type="EMBL" id="BDOR01000014">
    <property type="protein sequence ID" value="GBF02710.1"/>
    <property type="molecule type" value="Genomic_DNA"/>
</dbReference>
<reference evidence="2 5" key="2">
    <citation type="submission" date="2018-10" db="EMBL/GenBank/DDBJ databases">
        <title>Genome seuquencing of Lactobacillus species.</title>
        <authorList>
            <person name="Baek C."/>
            <person name="Yi H."/>
        </authorList>
    </citation>
    <scope>NUCLEOTIDE SEQUENCE [LARGE SCALE GENOMIC DNA]</scope>
    <source>
        <strain evidence="2 5">DSM 10667</strain>
    </source>
</reference>
<dbReference type="EMBL" id="CP032744">
    <property type="protein sequence ID" value="AYJ39820.1"/>
    <property type="molecule type" value="Genomic_DNA"/>
</dbReference>
<keyword evidence="4" id="KW-1185">Reference proteome</keyword>
<feature type="domain" description="DUF4097" evidence="1">
    <location>
        <begin position="52"/>
        <end position="309"/>
    </location>
</feature>
<organism evidence="2 5">
    <name type="scientific">Lactiplantibacillus paraplantarum</name>
    <dbReference type="NCBI Taxonomy" id="60520"/>
    <lineage>
        <taxon>Bacteria</taxon>
        <taxon>Bacillati</taxon>
        <taxon>Bacillota</taxon>
        <taxon>Bacilli</taxon>
        <taxon>Lactobacillales</taxon>
        <taxon>Lactobacillaceae</taxon>
        <taxon>Lactiplantibacillus</taxon>
    </lineage>
</organism>
<evidence type="ECO:0000313" key="3">
    <source>
        <dbReference type="EMBL" id="GBF02710.1"/>
    </source>
</evidence>
<evidence type="ECO:0000259" key="1">
    <source>
        <dbReference type="Pfam" id="PF13349"/>
    </source>
</evidence>
<protein>
    <recommendedName>
        <fullName evidence="1">DUF4097 domain-containing protein</fullName>
    </recommendedName>
</protein>
<dbReference type="InterPro" id="IPR025164">
    <property type="entry name" value="Toastrack_DUF4097"/>
</dbReference>
<evidence type="ECO:0000313" key="2">
    <source>
        <dbReference type="EMBL" id="AYJ39820.1"/>
    </source>
</evidence>
<dbReference type="RefSeq" id="WP_021731090.1">
    <property type="nucleotide sequence ID" value="NZ_AVAI01000097.1"/>
</dbReference>
<dbReference type="Proteomes" id="UP000277896">
    <property type="component" value="Chromosome"/>
</dbReference>
<proteinExistence type="predicted"/>
<reference evidence="3 4" key="1">
    <citation type="submission" date="2017-04" db="EMBL/GenBank/DDBJ databases">
        <title>In vitro and in silico characterization of Lactobacillus paraplantarum D2-1, a starter culture for soymilk fermentation.</title>
        <authorList>
            <person name="Endo A."/>
            <person name="Sasaki F."/>
            <person name="Maeno S."/>
            <person name="Kanesaki Y."/>
            <person name="Kubota E."/>
            <person name="Torres G.A."/>
            <person name="Tomita S."/>
            <person name="Nakagawa J."/>
        </authorList>
    </citation>
    <scope>NUCLEOTIDE SEQUENCE [LARGE SCALE GENOMIC DNA]</scope>
    <source>
        <strain evidence="3 4">D2-1</strain>
    </source>
</reference>
<name>A0AAD0TXY2_9LACO</name>
<gene>
    <name evidence="2" type="ORF">LP667_13970</name>
    <name evidence="3" type="ORF">LPPLD21_02260</name>
</gene>
<dbReference type="Gene3D" id="2.160.20.120">
    <property type="match status" value="1"/>
</dbReference>
<dbReference type="Pfam" id="PF13349">
    <property type="entry name" value="DUF4097"/>
    <property type="match status" value="1"/>
</dbReference>
<dbReference type="Proteomes" id="UP000236162">
    <property type="component" value="Unassembled WGS sequence"/>
</dbReference>